<dbReference type="STRING" id="50990.A0A4Y7PXU2"/>
<dbReference type="GO" id="GO:0006506">
    <property type="term" value="P:GPI anchor biosynthetic process"/>
    <property type="evidence" value="ECO:0007669"/>
    <property type="project" value="UniProtKB-KW"/>
</dbReference>
<dbReference type="OrthoDB" id="419770at2759"/>
<dbReference type="VEuPathDB" id="FungiDB:BD410DRAFT_386857"/>
<keyword evidence="7" id="KW-0256">Endoplasmic reticulum</keyword>
<feature type="transmembrane region" description="Helical" evidence="7">
    <location>
        <begin position="209"/>
        <end position="230"/>
    </location>
</feature>
<dbReference type="GO" id="GO:0005789">
    <property type="term" value="C:endoplasmic reticulum membrane"/>
    <property type="evidence" value="ECO:0007669"/>
    <property type="project" value="UniProtKB-SubCell"/>
</dbReference>
<evidence type="ECO:0000313" key="9">
    <source>
        <dbReference type="Proteomes" id="UP000294933"/>
    </source>
</evidence>
<evidence type="ECO:0000256" key="7">
    <source>
        <dbReference type="RuleBase" id="RU365066"/>
    </source>
</evidence>
<evidence type="ECO:0000256" key="5">
    <source>
        <dbReference type="ARBA" id="ARBA00022989"/>
    </source>
</evidence>
<dbReference type="GO" id="GO:0016788">
    <property type="term" value="F:hydrolase activity, acting on ester bonds"/>
    <property type="evidence" value="ECO:0007669"/>
    <property type="project" value="TreeGrafter"/>
</dbReference>
<keyword evidence="5 7" id="KW-1133">Transmembrane helix</keyword>
<dbReference type="PANTHER" id="PTHR13148">
    <property type="entry name" value="PER1-RELATED"/>
    <property type="match status" value="1"/>
</dbReference>
<keyword evidence="4 7" id="KW-0732">Signal</keyword>
<name>A0A4Y7PXU2_9AGAM</name>
<evidence type="ECO:0000256" key="4">
    <source>
        <dbReference type="ARBA" id="ARBA00022729"/>
    </source>
</evidence>
<evidence type="ECO:0000256" key="6">
    <source>
        <dbReference type="ARBA" id="ARBA00023136"/>
    </source>
</evidence>
<comment type="subcellular location">
    <subcellularLocation>
        <location evidence="1">Endomembrane system</location>
        <topology evidence="1">Multi-pass membrane protein</topology>
    </subcellularLocation>
    <subcellularLocation>
        <location evidence="7">Endoplasmic reticulum membrane</location>
        <topology evidence="7">Multi-pass membrane protein</topology>
    </subcellularLocation>
</comment>
<dbReference type="AlphaFoldDB" id="A0A4Y7PXU2"/>
<dbReference type="EMBL" id="ML170190">
    <property type="protein sequence ID" value="TDL20227.1"/>
    <property type="molecule type" value="Genomic_DNA"/>
</dbReference>
<keyword evidence="6 7" id="KW-0472">Membrane</keyword>
<evidence type="ECO:0000256" key="2">
    <source>
        <dbReference type="ARBA" id="ARBA00022502"/>
    </source>
</evidence>
<keyword evidence="3 7" id="KW-0812">Transmembrane</keyword>
<comment type="caution">
    <text evidence="7">Lacks conserved residue(s) required for the propagation of feature annotation.</text>
</comment>
<feature type="signal peptide" evidence="7">
    <location>
        <begin position="1"/>
        <end position="19"/>
    </location>
</feature>
<keyword evidence="2 7" id="KW-0337">GPI-anchor biosynthesis</keyword>
<dbReference type="Pfam" id="PF04080">
    <property type="entry name" value="Per1"/>
    <property type="match status" value="1"/>
</dbReference>
<evidence type="ECO:0000256" key="1">
    <source>
        <dbReference type="ARBA" id="ARBA00004127"/>
    </source>
</evidence>
<feature type="transmembrane region" description="Helical" evidence="7">
    <location>
        <begin position="132"/>
        <end position="151"/>
    </location>
</feature>
<feature type="chain" id="PRO_5021457446" description="Post-GPI attachment to proteins factor 3" evidence="7">
    <location>
        <begin position="20"/>
        <end position="346"/>
    </location>
</feature>
<gene>
    <name evidence="8" type="ORF">BD410DRAFT_386857</name>
</gene>
<feature type="transmembrane region" description="Helical" evidence="7">
    <location>
        <begin position="163"/>
        <end position="188"/>
    </location>
</feature>
<comment type="function">
    <text evidence="7">Involved in the lipid remodeling steps of GPI-anchor maturation.</text>
</comment>
<feature type="transmembrane region" description="Helical" evidence="7">
    <location>
        <begin position="236"/>
        <end position="259"/>
    </location>
</feature>
<dbReference type="Proteomes" id="UP000294933">
    <property type="component" value="Unassembled WGS sequence"/>
</dbReference>
<reference evidence="8 9" key="1">
    <citation type="submission" date="2018-06" db="EMBL/GenBank/DDBJ databases">
        <title>A transcriptomic atlas of mushroom development highlights an independent origin of complex multicellularity.</title>
        <authorList>
            <consortium name="DOE Joint Genome Institute"/>
            <person name="Krizsan K."/>
            <person name="Almasi E."/>
            <person name="Merenyi Z."/>
            <person name="Sahu N."/>
            <person name="Viragh M."/>
            <person name="Koszo T."/>
            <person name="Mondo S."/>
            <person name="Kiss B."/>
            <person name="Balint B."/>
            <person name="Kues U."/>
            <person name="Barry K."/>
            <person name="Hegedus J.C."/>
            <person name="Henrissat B."/>
            <person name="Johnson J."/>
            <person name="Lipzen A."/>
            <person name="Ohm R."/>
            <person name="Nagy I."/>
            <person name="Pangilinan J."/>
            <person name="Yan J."/>
            <person name="Xiong Y."/>
            <person name="Grigoriev I.V."/>
            <person name="Hibbett D.S."/>
            <person name="Nagy L.G."/>
        </authorList>
    </citation>
    <scope>NUCLEOTIDE SEQUENCE [LARGE SCALE GENOMIC DNA]</scope>
    <source>
        <strain evidence="8 9">SZMC22713</strain>
    </source>
</reference>
<proteinExistence type="inferred from homology"/>
<keyword evidence="9" id="KW-1185">Reference proteome</keyword>
<evidence type="ECO:0000256" key="3">
    <source>
        <dbReference type="ARBA" id="ARBA00022692"/>
    </source>
</evidence>
<dbReference type="InterPro" id="IPR007217">
    <property type="entry name" value="Per1-like"/>
</dbReference>
<protein>
    <recommendedName>
        <fullName evidence="7">Post-GPI attachment to proteins factor 3</fullName>
    </recommendedName>
</protein>
<dbReference type="PANTHER" id="PTHR13148:SF0">
    <property type="entry name" value="POST-GPI ATTACHMENT TO PROTEINS FACTOR 3"/>
    <property type="match status" value="1"/>
</dbReference>
<comment type="similarity">
    <text evidence="7">Belongs to the PGAP3 family.</text>
</comment>
<evidence type="ECO:0000313" key="8">
    <source>
        <dbReference type="EMBL" id="TDL20227.1"/>
    </source>
</evidence>
<sequence>MITLPRSLAILFLAGSVCASAGDRAQDFRDCTALCRQTKCDASNEPLPLALRLTMWTCSDDCEYSCMHVATDLAEESDTPIQQYHGKWPFWRFIGMQEPASVLFSLLNLWAHVRGLKLIRRKIPASHPMVPFYVWWSVVNMNAWIWSAVFHTRDKQITEKLDYFSAGLAILYGLYMAVVRLFFLYPNLDGKRLTAASHYAPSSPARRPILRIWSIICILAYIAHISYLAFPPRFDYTYNIVFNLAIGLAHNFLWLLYALPSSLTIFRRFPSHAVGRTYRPAFASKAALFVILTTAATTLELFDFPPWRRTIDAHSLWHLSTAPIVQLWYKFMVQDALDDGWRMVKA</sequence>
<accession>A0A4Y7PXU2</accession>
<organism evidence="8 9">
    <name type="scientific">Rickenella mellea</name>
    <dbReference type="NCBI Taxonomy" id="50990"/>
    <lineage>
        <taxon>Eukaryota</taxon>
        <taxon>Fungi</taxon>
        <taxon>Dikarya</taxon>
        <taxon>Basidiomycota</taxon>
        <taxon>Agaricomycotina</taxon>
        <taxon>Agaricomycetes</taxon>
        <taxon>Hymenochaetales</taxon>
        <taxon>Rickenellaceae</taxon>
        <taxon>Rickenella</taxon>
    </lineage>
</organism>